<comment type="caution">
    <text evidence="1">The sequence shown here is derived from an EMBL/GenBank/DDBJ whole genome shotgun (WGS) entry which is preliminary data.</text>
</comment>
<gene>
    <name evidence="2" type="ORF">HINF_LOCUS16339</name>
    <name evidence="1" type="ORF">HINF_LOCUS57420</name>
</gene>
<dbReference type="EMBL" id="CATOUU010001064">
    <property type="protein sequence ID" value="CAI9969775.1"/>
    <property type="molecule type" value="Genomic_DNA"/>
</dbReference>
<evidence type="ECO:0000313" key="1">
    <source>
        <dbReference type="EMBL" id="CAI9969775.1"/>
    </source>
</evidence>
<keyword evidence="3" id="KW-1185">Reference proteome</keyword>
<sequence length="164" mass="19682">MKEMQLSKNILHIIIFYDELPESQNTFSLLPFDLFGADKEEQLVISGRDSQRVFHQNCILQYGKEFKEVQVGNKKILQQVMNYGYVSPLQYQQKYDAVNKLNSKMLLQLYYELFTKNQLQNIQEGPVFYKIKQKQTLIYKIYPATYYNLKIYQFLLLSHQQIYH</sequence>
<dbReference type="AlphaFoldDB" id="A0AA86USB9"/>
<protein>
    <submittedName>
        <fullName evidence="2">Hypothetical_protein</fullName>
    </submittedName>
</protein>
<evidence type="ECO:0000313" key="3">
    <source>
        <dbReference type="Proteomes" id="UP001642409"/>
    </source>
</evidence>
<organism evidence="1">
    <name type="scientific">Hexamita inflata</name>
    <dbReference type="NCBI Taxonomy" id="28002"/>
    <lineage>
        <taxon>Eukaryota</taxon>
        <taxon>Metamonada</taxon>
        <taxon>Diplomonadida</taxon>
        <taxon>Hexamitidae</taxon>
        <taxon>Hexamitinae</taxon>
        <taxon>Hexamita</taxon>
    </lineage>
</organism>
<reference evidence="2 3" key="2">
    <citation type="submission" date="2024-07" db="EMBL/GenBank/DDBJ databases">
        <authorList>
            <person name="Akdeniz Z."/>
        </authorList>
    </citation>
    <scope>NUCLEOTIDE SEQUENCE [LARGE SCALE GENOMIC DNA]</scope>
</reference>
<accession>A0AA86USB9</accession>
<name>A0AA86USB9_9EUKA</name>
<dbReference type="Proteomes" id="UP001642409">
    <property type="component" value="Unassembled WGS sequence"/>
</dbReference>
<evidence type="ECO:0000313" key="2">
    <source>
        <dbReference type="EMBL" id="CAL5999698.1"/>
    </source>
</evidence>
<reference evidence="1" key="1">
    <citation type="submission" date="2023-06" db="EMBL/GenBank/DDBJ databases">
        <authorList>
            <person name="Kurt Z."/>
        </authorList>
    </citation>
    <scope>NUCLEOTIDE SEQUENCE</scope>
</reference>
<proteinExistence type="predicted"/>
<dbReference type="EMBL" id="CAXDID020000040">
    <property type="protein sequence ID" value="CAL5999698.1"/>
    <property type="molecule type" value="Genomic_DNA"/>
</dbReference>